<sequence length="43" mass="4903">MQTLIYGSYVLIWPILTLGVLALICRAVLRDTRAAKEEKRDLV</sequence>
<proteinExistence type="predicted"/>
<gene>
    <name evidence="2" type="ORF">ACFOEI_04125</name>
</gene>
<reference evidence="3" key="1">
    <citation type="journal article" date="2019" name="Int. J. Syst. Evol. Microbiol.">
        <title>The Global Catalogue of Microorganisms (GCM) 10K type strain sequencing project: providing services to taxonomists for standard genome sequencing and annotation.</title>
        <authorList>
            <consortium name="The Broad Institute Genomics Platform"/>
            <consortium name="The Broad Institute Genome Sequencing Center for Infectious Disease"/>
            <person name="Wu L."/>
            <person name="Ma J."/>
        </authorList>
    </citation>
    <scope>NUCLEOTIDE SEQUENCE [LARGE SCALE GENOMIC DNA]</scope>
    <source>
        <strain evidence="3">KCTC 12847</strain>
    </source>
</reference>
<keyword evidence="1" id="KW-0472">Membrane</keyword>
<dbReference type="RefSeq" id="WP_019020647.1">
    <property type="nucleotide sequence ID" value="NZ_BMXD01000014.1"/>
</dbReference>
<dbReference type="NCBIfam" id="NF038354">
    <property type="entry name" value="trnsprt_adja_43"/>
    <property type="match status" value="1"/>
</dbReference>
<evidence type="ECO:0000313" key="2">
    <source>
        <dbReference type="EMBL" id="MFC3291254.1"/>
    </source>
</evidence>
<keyword evidence="3" id="KW-1185">Reference proteome</keyword>
<evidence type="ECO:0000313" key="3">
    <source>
        <dbReference type="Proteomes" id="UP001595640"/>
    </source>
</evidence>
<keyword evidence="1" id="KW-1133">Transmembrane helix</keyword>
<dbReference type="EMBL" id="JBHRUH010000009">
    <property type="protein sequence ID" value="MFC3291254.1"/>
    <property type="molecule type" value="Genomic_DNA"/>
</dbReference>
<feature type="transmembrane region" description="Helical" evidence="1">
    <location>
        <begin position="6"/>
        <end position="29"/>
    </location>
</feature>
<organism evidence="2 3">
    <name type="scientific">Modicisalibacter luteus</name>
    <dbReference type="NCBI Taxonomy" id="453962"/>
    <lineage>
        <taxon>Bacteria</taxon>
        <taxon>Pseudomonadati</taxon>
        <taxon>Pseudomonadota</taxon>
        <taxon>Gammaproteobacteria</taxon>
        <taxon>Oceanospirillales</taxon>
        <taxon>Halomonadaceae</taxon>
        <taxon>Modicisalibacter</taxon>
    </lineage>
</organism>
<dbReference type="Proteomes" id="UP001595640">
    <property type="component" value="Unassembled WGS sequence"/>
</dbReference>
<evidence type="ECO:0000256" key="1">
    <source>
        <dbReference type="SAM" id="Phobius"/>
    </source>
</evidence>
<comment type="caution">
    <text evidence="2">The sequence shown here is derived from an EMBL/GenBank/DDBJ whole genome shotgun (WGS) entry which is preliminary data.</text>
</comment>
<dbReference type="InterPro" id="IPR049820">
    <property type="entry name" value="Trnsprt_adja_ssu-like"/>
</dbReference>
<protein>
    <submittedName>
        <fullName evidence="2">Transporter small subunit</fullName>
    </submittedName>
</protein>
<name>A0ABV7LXU5_9GAMM</name>
<keyword evidence="1" id="KW-0812">Transmembrane</keyword>
<accession>A0ABV7LXU5</accession>